<protein>
    <submittedName>
        <fullName evidence="1">Uncharacterized protein</fullName>
    </submittedName>
</protein>
<organism evidence="1">
    <name type="scientific">Streptomyces sp. R08</name>
    <dbReference type="NCBI Taxonomy" id="3238624"/>
    <lineage>
        <taxon>Bacteria</taxon>
        <taxon>Bacillati</taxon>
        <taxon>Actinomycetota</taxon>
        <taxon>Actinomycetes</taxon>
        <taxon>Kitasatosporales</taxon>
        <taxon>Streptomycetaceae</taxon>
        <taxon>Streptomyces</taxon>
    </lineage>
</organism>
<dbReference type="AlphaFoldDB" id="A0AB39MQ86"/>
<proteinExistence type="predicted"/>
<dbReference type="RefSeq" id="WP_369192067.1">
    <property type="nucleotide sequence ID" value="NZ_CP163431.1"/>
</dbReference>
<gene>
    <name evidence="1" type="ORF">AB5J58_46920</name>
</gene>
<sequence>MRTLPTRSDARWDHEVRHKDPLVPTERTPKDEVPQLHRIAVLLALLHEDGLDPPNP</sequence>
<evidence type="ECO:0000313" key="1">
    <source>
        <dbReference type="EMBL" id="XDQ07272.1"/>
    </source>
</evidence>
<name>A0AB39MQ86_9ACTN</name>
<accession>A0AB39MQ86</accession>
<reference evidence="1" key="1">
    <citation type="submission" date="2024-07" db="EMBL/GenBank/DDBJ databases">
        <authorList>
            <person name="Yu S.T."/>
        </authorList>
    </citation>
    <scope>NUCLEOTIDE SEQUENCE</scope>
    <source>
        <strain evidence="1">R08</strain>
    </source>
</reference>
<dbReference type="EMBL" id="CP163431">
    <property type="protein sequence ID" value="XDQ07272.1"/>
    <property type="molecule type" value="Genomic_DNA"/>
</dbReference>